<evidence type="ECO:0000313" key="3">
    <source>
        <dbReference type="Proteomes" id="UP000252519"/>
    </source>
</evidence>
<organism evidence="2 3">
    <name type="scientific">Ancylostoma caninum</name>
    <name type="common">Dog hookworm</name>
    <dbReference type="NCBI Taxonomy" id="29170"/>
    <lineage>
        <taxon>Eukaryota</taxon>
        <taxon>Metazoa</taxon>
        <taxon>Ecdysozoa</taxon>
        <taxon>Nematoda</taxon>
        <taxon>Chromadorea</taxon>
        <taxon>Rhabditida</taxon>
        <taxon>Rhabditina</taxon>
        <taxon>Rhabditomorpha</taxon>
        <taxon>Strongyloidea</taxon>
        <taxon>Ancylostomatidae</taxon>
        <taxon>Ancylostomatinae</taxon>
        <taxon>Ancylostoma</taxon>
    </lineage>
</organism>
<dbReference type="Pfam" id="PF17921">
    <property type="entry name" value="Integrase_H2C2"/>
    <property type="match status" value="1"/>
</dbReference>
<sequence>MAVQEHADHPFNKATLDEFVERFWKCESLGTPNEANSKDDITCLDFFNETTRYDEGECRYYTRLPFRSEPPEVPENFQHSLSCLRSNWRTLSKHPEHLQKYDDIIQDQVKRGIISEVPPSQLYTTGTFLSHHAVINETKKTTKIRLVYNGSAKVNGSPSLNDCLFRGPVSNPADIGSRGTSIDELLKNDQWWNGPSFLKMDEQQWPKDKSEDNSVDETINYAVNTNMETKSFNGTEEVIKANNFSSWKKLLRVVITILIFIFNIKLRIATKKRIPLKKPVFNKMATLTLFRQAQSLNPIFEDQKRNLHAFLESETQLWRSKGRTSNSALSFDAKNPIILPRHSWVTSLYILHIHEENHHIGVAQTLTTLRQYVWIPQGRTEVKRTIKKHCLYCRKEKATPFRLPPFPDHPSERVNQPKHPFYVDIVASTTPDPS</sequence>
<keyword evidence="3" id="KW-1185">Reference proteome</keyword>
<dbReference type="Proteomes" id="UP000252519">
    <property type="component" value="Unassembled WGS sequence"/>
</dbReference>
<dbReference type="STRING" id="29170.A0A368FH32"/>
<comment type="caution">
    <text evidence="2">The sequence shown here is derived from an EMBL/GenBank/DDBJ whole genome shotgun (WGS) entry which is preliminary data.</text>
</comment>
<protein>
    <recommendedName>
        <fullName evidence="1">Integrase zinc-binding domain-containing protein</fullName>
    </recommendedName>
</protein>
<proteinExistence type="predicted"/>
<gene>
    <name evidence="2" type="ORF">ANCCAN_22842</name>
</gene>
<dbReference type="OrthoDB" id="5858836at2759"/>
<feature type="domain" description="Integrase zinc-binding" evidence="1">
    <location>
        <begin position="350"/>
        <end position="398"/>
    </location>
</feature>
<dbReference type="EMBL" id="JOJR01001316">
    <property type="protein sequence ID" value="RCN31372.1"/>
    <property type="molecule type" value="Genomic_DNA"/>
</dbReference>
<accession>A0A368FH32</accession>
<reference evidence="2 3" key="1">
    <citation type="submission" date="2014-10" db="EMBL/GenBank/DDBJ databases">
        <title>Draft genome of the hookworm Ancylostoma caninum.</title>
        <authorList>
            <person name="Mitreva M."/>
        </authorList>
    </citation>
    <scope>NUCLEOTIDE SEQUENCE [LARGE SCALE GENOMIC DNA]</scope>
    <source>
        <strain evidence="2 3">Baltimore</strain>
    </source>
</reference>
<dbReference type="AlphaFoldDB" id="A0A368FH32"/>
<dbReference type="Gene3D" id="1.10.340.70">
    <property type="match status" value="1"/>
</dbReference>
<dbReference type="PANTHER" id="PTHR47331">
    <property type="entry name" value="PHD-TYPE DOMAIN-CONTAINING PROTEIN"/>
    <property type="match status" value="1"/>
</dbReference>
<evidence type="ECO:0000313" key="2">
    <source>
        <dbReference type="EMBL" id="RCN31372.1"/>
    </source>
</evidence>
<name>A0A368FH32_ANCCA</name>
<evidence type="ECO:0000259" key="1">
    <source>
        <dbReference type="Pfam" id="PF17921"/>
    </source>
</evidence>
<dbReference type="InterPro" id="IPR041588">
    <property type="entry name" value="Integrase_H2C2"/>
</dbReference>